<dbReference type="Proteomes" id="UP000001025">
    <property type="component" value="Chromosome"/>
</dbReference>
<reference evidence="1 2" key="1">
    <citation type="journal article" date="2003" name="Proc. Natl. Acad. Sci. U.S.A.">
        <title>Complete genome sequence of the marine planctomycete Pirellula sp. strain 1.</title>
        <authorList>
            <person name="Gloeckner F.O."/>
            <person name="Kube M."/>
            <person name="Bauer M."/>
            <person name="Teeling H."/>
            <person name="Lombardot T."/>
            <person name="Ludwig W."/>
            <person name="Gade D."/>
            <person name="Beck A."/>
            <person name="Borzym K."/>
            <person name="Heitmann K."/>
            <person name="Rabus R."/>
            <person name="Schlesner H."/>
            <person name="Amann R."/>
            <person name="Reinhardt R."/>
        </authorList>
    </citation>
    <scope>NUCLEOTIDE SEQUENCE [LARGE SCALE GENOMIC DNA]</scope>
    <source>
        <strain evidence="2">DSM 10527 / NCIMB 13988 / SH1</strain>
    </source>
</reference>
<dbReference type="KEGG" id="rba:RB7394"/>
<dbReference type="InParanoid" id="Q7UNT3"/>
<accession>Q7UNT3</accession>
<dbReference type="HOGENOM" id="CLU_2070248_0_0_0"/>
<dbReference type="OrthoDB" id="1191130at2"/>
<evidence type="ECO:0000313" key="2">
    <source>
        <dbReference type="Proteomes" id="UP000001025"/>
    </source>
</evidence>
<dbReference type="eggNOG" id="ENOG50329A9">
    <property type="taxonomic scope" value="Bacteria"/>
</dbReference>
<protein>
    <submittedName>
        <fullName evidence="1">Uncharacterized protein</fullName>
    </submittedName>
</protein>
<organism evidence="1 2">
    <name type="scientific">Rhodopirellula baltica (strain DSM 10527 / NCIMB 13988 / SH1)</name>
    <dbReference type="NCBI Taxonomy" id="243090"/>
    <lineage>
        <taxon>Bacteria</taxon>
        <taxon>Pseudomonadati</taxon>
        <taxon>Planctomycetota</taxon>
        <taxon>Planctomycetia</taxon>
        <taxon>Pirellulales</taxon>
        <taxon>Pirellulaceae</taxon>
        <taxon>Rhodopirellula</taxon>
    </lineage>
</organism>
<gene>
    <name evidence="1" type="ordered locus">RB7394</name>
</gene>
<sequence>MVKNFRCAALLKMTSRLRLHCSTCGVVLTNSLSLVSNDPFDLDEDDGEPRLPQGGYYIAAGDDWAADGDYIANVNDLLNVSDHANPGHLNGCCGLDGCDGVNTVCCNGHDVAIRRTDCWMPHYVAFPPSLVNIGDG</sequence>
<keyword evidence="2" id="KW-1185">Reference proteome</keyword>
<proteinExistence type="predicted"/>
<dbReference type="EnsemblBacteria" id="CAD75335">
    <property type="protein sequence ID" value="CAD75335"/>
    <property type="gene ID" value="RB7394"/>
</dbReference>
<evidence type="ECO:0000313" key="1">
    <source>
        <dbReference type="EMBL" id="CAD75335.1"/>
    </source>
</evidence>
<name>Q7UNT3_RHOBA</name>
<dbReference type="AlphaFoldDB" id="Q7UNT3"/>
<dbReference type="EMBL" id="BX294146">
    <property type="protein sequence ID" value="CAD75335.1"/>
    <property type="molecule type" value="Genomic_DNA"/>
</dbReference>